<dbReference type="SUPFAM" id="SSF81321">
    <property type="entry name" value="Family A G protein-coupled receptor-like"/>
    <property type="match status" value="1"/>
</dbReference>
<dbReference type="PROSITE" id="PS50262">
    <property type="entry name" value="G_PROTEIN_RECEP_F1_2"/>
    <property type="match status" value="1"/>
</dbReference>
<keyword evidence="4 9" id="KW-1133">Transmembrane helix</keyword>
<reference evidence="11" key="1">
    <citation type="submission" date="2021-02" db="EMBL/GenBank/DDBJ databases">
        <authorList>
            <person name="Nowell W R."/>
        </authorList>
    </citation>
    <scope>NUCLEOTIDE SEQUENCE</scope>
</reference>
<evidence type="ECO:0000313" key="11">
    <source>
        <dbReference type="EMBL" id="CAF4188717.1"/>
    </source>
</evidence>
<evidence type="ECO:0000256" key="9">
    <source>
        <dbReference type="SAM" id="Phobius"/>
    </source>
</evidence>
<keyword evidence="5" id="KW-0297">G-protein coupled receptor</keyword>
<keyword evidence="6 9" id="KW-0472">Membrane</keyword>
<dbReference type="EMBL" id="CAJOBE010015343">
    <property type="protein sequence ID" value="CAF4188717.1"/>
    <property type="molecule type" value="Genomic_DNA"/>
</dbReference>
<evidence type="ECO:0000256" key="3">
    <source>
        <dbReference type="ARBA" id="ARBA00022692"/>
    </source>
</evidence>
<evidence type="ECO:0000256" key="5">
    <source>
        <dbReference type="ARBA" id="ARBA00023040"/>
    </source>
</evidence>
<name>A0A820AAJ0_9BILA</name>
<evidence type="ECO:0000256" key="6">
    <source>
        <dbReference type="ARBA" id="ARBA00023136"/>
    </source>
</evidence>
<feature type="transmembrane region" description="Helical" evidence="9">
    <location>
        <begin position="125"/>
        <end position="146"/>
    </location>
</feature>
<evidence type="ECO:0000313" key="12">
    <source>
        <dbReference type="Proteomes" id="UP000663874"/>
    </source>
</evidence>
<evidence type="ECO:0000256" key="1">
    <source>
        <dbReference type="ARBA" id="ARBA00004651"/>
    </source>
</evidence>
<keyword evidence="2" id="KW-1003">Cell membrane</keyword>
<dbReference type="GO" id="GO:0005886">
    <property type="term" value="C:plasma membrane"/>
    <property type="evidence" value="ECO:0007669"/>
    <property type="project" value="UniProtKB-SubCell"/>
</dbReference>
<comment type="subcellular location">
    <subcellularLocation>
        <location evidence="1">Cell membrane</location>
        <topology evidence="1">Multi-pass membrane protein</topology>
    </subcellularLocation>
</comment>
<feature type="transmembrane region" description="Helical" evidence="9">
    <location>
        <begin position="84"/>
        <end position="104"/>
    </location>
</feature>
<dbReference type="InterPro" id="IPR017452">
    <property type="entry name" value="GPCR_Rhodpsn_7TM"/>
</dbReference>
<feature type="transmembrane region" description="Helical" evidence="9">
    <location>
        <begin position="221"/>
        <end position="244"/>
    </location>
</feature>
<gene>
    <name evidence="11" type="ORF">FNK824_LOCUS35628</name>
</gene>
<keyword evidence="3 9" id="KW-0812">Transmembrane</keyword>
<dbReference type="GO" id="GO:0004930">
    <property type="term" value="F:G protein-coupled receptor activity"/>
    <property type="evidence" value="ECO:0007669"/>
    <property type="project" value="UniProtKB-KW"/>
</dbReference>
<feature type="transmembrane region" description="Helical" evidence="9">
    <location>
        <begin position="46"/>
        <end position="64"/>
    </location>
</feature>
<evidence type="ECO:0000256" key="7">
    <source>
        <dbReference type="ARBA" id="ARBA00023170"/>
    </source>
</evidence>
<evidence type="ECO:0000256" key="8">
    <source>
        <dbReference type="ARBA" id="ARBA00023224"/>
    </source>
</evidence>
<keyword evidence="7" id="KW-0675">Receptor</keyword>
<feature type="domain" description="G-protein coupled receptors family 1 profile" evidence="10">
    <location>
        <begin position="25"/>
        <end position="265"/>
    </location>
</feature>
<evidence type="ECO:0000256" key="4">
    <source>
        <dbReference type="ARBA" id="ARBA00022989"/>
    </source>
</evidence>
<dbReference type="Gene3D" id="1.20.1070.10">
    <property type="entry name" value="Rhodopsin 7-helix transmembrane proteins"/>
    <property type="match status" value="1"/>
</dbReference>
<feature type="non-terminal residue" evidence="11">
    <location>
        <position position="265"/>
    </location>
</feature>
<dbReference type="CDD" id="cd00637">
    <property type="entry name" value="7tm_classA_rhodopsin-like"/>
    <property type="match status" value="1"/>
</dbReference>
<dbReference type="PANTHER" id="PTHR24228:SF59">
    <property type="entry name" value="NEUROPEPTIDE RECEPTOR 15"/>
    <property type="match status" value="1"/>
</dbReference>
<dbReference type="Pfam" id="PF00001">
    <property type="entry name" value="7tm_1"/>
    <property type="match status" value="1"/>
</dbReference>
<keyword evidence="8" id="KW-0807">Transducer</keyword>
<dbReference type="AlphaFoldDB" id="A0A820AAJ0"/>
<evidence type="ECO:0000256" key="2">
    <source>
        <dbReference type="ARBA" id="ARBA00022475"/>
    </source>
</evidence>
<protein>
    <recommendedName>
        <fullName evidence="10">G-protein coupled receptors family 1 profile domain-containing protein</fullName>
    </recommendedName>
</protein>
<feature type="transmembrane region" description="Helical" evidence="9">
    <location>
        <begin position="13"/>
        <end position="34"/>
    </location>
</feature>
<evidence type="ECO:0000259" key="10">
    <source>
        <dbReference type="PROSITE" id="PS50262"/>
    </source>
</evidence>
<dbReference type="PANTHER" id="PTHR24228">
    <property type="entry name" value="B2 BRADYKININ RECEPTOR/ANGIOTENSIN II RECEPTOR"/>
    <property type="match status" value="1"/>
</dbReference>
<sequence length="265" mass="31444">MATVQSWFIPFDILSVIFTLLVVGIAIFFLFLIISTKTRRTVPMMLVMNSCLGHLIFGLDRFWIAAFRLHNDLKNIQYKDNLCIFRIYIAYTSCAILNYSYFLQSIYRYTSVVYSTKLFWRSRRIQFLFICITWLFSIGYPFIFLFNGEISYDVNNHLCQLPPQLSFSLIYMLHCSYIIPILLIIITYFRLIRYVHIMNKRVIPVNILIRAKRQLKMVQNVVILIMMLFISGFPYGVFVFMSFLNSAPKYHCRYACVFFDVFSIS</sequence>
<dbReference type="Proteomes" id="UP000663874">
    <property type="component" value="Unassembled WGS sequence"/>
</dbReference>
<dbReference type="InterPro" id="IPR000276">
    <property type="entry name" value="GPCR_Rhodpsn"/>
</dbReference>
<feature type="transmembrane region" description="Helical" evidence="9">
    <location>
        <begin position="166"/>
        <end position="191"/>
    </location>
</feature>
<accession>A0A820AAJ0</accession>
<proteinExistence type="predicted"/>
<comment type="caution">
    <text evidence="11">The sequence shown here is derived from an EMBL/GenBank/DDBJ whole genome shotgun (WGS) entry which is preliminary data.</text>
</comment>
<organism evidence="11 12">
    <name type="scientific">Rotaria sordida</name>
    <dbReference type="NCBI Taxonomy" id="392033"/>
    <lineage>
        <taxon>Eukaryota</taxon>
        <taxon>Metazoa</taxon>
        <taxon>Spiralia</taxon>
        <taxon>Gnathifera</taxon>
        <taxon>Rotifera</taxon>
        <taxon>Eurotatoria</taxon>
        <taxon>Bdelloidea</taxon>
        <taxon>Philodinida</taxon>
        <taxon>Philodinidae</taxon>
        <taxon>Rotaria</taxon>
    </lineage>
</organism>